<proteinExistence type="predicted"/>
<evidence type="ECO:0000313" key="2">
    <source>
        <dbReference type="Proteomes" id="UP000003163"/>
    </source>
</evidence>
<dbReference type="InParanoid" id="J9DPZ9"/>
<reference evidence="1 2" key="1">
    <citation type="submission" date="2011-08" db="EMBL/GenBank/DDBJ databases">
        <authorList>
            <person name="Liu Z.J."/>
            <person name="Shi F.L."/>
            <person name="Lu J.Q."/>
            <person name="Li M."/>
            <person name="Wang Z.L."/>
        </authorList>
    </citation>
    <scope>NUCLEOTIDE SEQUENCE [LARGE SCALE GENOMIC DNA]</scope>
    <source>
        <strain evidence="1 2">USNM 41457</strain>
    </source>
</reference>
<dbReference type="HOGENOM" id="CLU_918368_0_0_1"/>
<reference evidence="2" key="2">
    <citation type="submission" date="2015-07" db="EMBL/GenBank/DDBJ databases">
        <title>Contrasting host-pathogen interactions and genome evolution in two generalist and specialist microsporidian pathogens of mosquitoes.</title>
        <authorList>
            <consortium name="The Broad Institute Genomics Platform"/>
            <consortium name="The Broad Institute Genome Sequencing Center for Infectious Disease"/>
            <person name="Cuomo C.A."/>
            <person name="Sanscrainte N.D."/>
            <person name="Goldberg J.M."/>
            <person name="Heiman D."/>
            <person name="Young S."/>
            <person name="Zeng Q."/>
            <person name="Becnel J.J."/>
            <person name="Birren B.W."/>
        </authorList>
    </citation>
    <scope>NUCLEOTIDE SEQUENCE [LARGE SCALE GENOMIC DNA]</scope>
    <source>
        <strain evidence="2">USNM 41457</strain>
    </source>
</reference>
<protein>
    <submittedName>
        <fullName evidence="1">Uncharacterized protein</fullName>
    </submittedName>
</protein>
<dbReference type="EMBL" id="AFBI03000037">
    <property type="protein sequence ID" value="EJW03437.1"/>
    <property type="molecule type" value="Genomic_DNA"/>
</dbReference>
<sequence length="303" mass="36410">MNSSFVFIPFILFFHQSKFENNSLHNRNPGIDMMIKYYNNKRSKIYHTIHEKRLKFLDKNLDKSSKIIFTSIFDDIITREMLLINEISRGYFRLKEEIDKKTFDIYQTYDYIFNEKEIIQNKIDKVINLIHKLQINLIVNLMQEHEEKKENVNLLILNFCNELKNALLNSTISDYFNLFRALQYTVNNIQRLMKTQLQKNIDDLLIKKEKISNELANIFRSDVYVVAILGDKKLLPEKSFLSNFFSSLMNIIFKHHLAENEIFYEILKNFHTKIYNDQKKFTKTVINYLIKYILVLNNVNQVF</sequence>
<dbReference type="Proteomes" id="UP000003163">
    <property type="component" value="Unassembled WGS sequence"/>
</dbReference>
<keyword evidence="2" id="KW-1185">Reference proteome</keyword>
<evidence type="ECO:0000313" key="1">
    <source>
        <dbReference type="EMBL" id="EJW03437.1"/>
    </source>
</evidence>
<dbReference type="AlphaFoldDB" id="J9DPZ9"/>
<comment type="caution">
    <text evidence="1">The sequence shown here is derived from an EMBL/GenBank/DDBJ whole genome shotgun (WGS) entry which is preliminary data.</text>
</comment>
<name>J9DPZ9_EDHAE</name>
<gene>
    <name evidence="1" type="ORF">EDEG_02202</name>
</gene>
<dbReference type="VEuPathDB" id="MicrosporidiaDB:EDEG_02202"/>
<organism evidence="1 2">
    <name type="scientific">Edhazardia aedis (strain USNM 41457)</name>
    <name type="common">Microsporidian parasite</name>
    <dbReference type="NCBI Taxonomy" id="1003232"/>
    <lineage>
        <taxon>Eukaryota</taxon>
        <taxon>Fungi</taxon>
        <taxon>Fungi incertae sedis</taxon>
        <taxon>Microsporidia</taxon>
        <taxon>Edhazardia</taxon>
    </lineage>
</organism>
<accession>J9DPZ9</accession>